<comment type="catalytic activity">
    <reaction evidence="1">
        <text>4-amino-5-aminomethyl-2-methylpyrimidine + H2O = 4-amino-5-hydroxymethyl-2-methylpyrimidine + NH4(+)</text>
        <dbReference type="Rhea" id="RHEA:31799"/>
        <dbReference type="ChEBI" id="CHEBI:15377"/>
        <dbReference type="ChEBI" id="CHEBI:16892"/>
        <dbReference type="ChEBI" id="CHEBI:28938"/>
        <dbReference type="ChEBI" id="CHEBI:63416"/>
        <dbReference type="EC" id="3.5.99.2"/>
    </reaction>
</comment>
<dbReference type="Gene3D" id="1.20.910.10">
    <property type="entry name" value="Heme oxygenase-like"/>
    <property type="match status" value="1"/>
</dbReference>
<dbReference type="GO" id="GO:0009228">
    <property type="term" value="P:thiamine biosynthetic process"/>
    <property type="evidence" value="ECO:0007669"/>
    <property type="project" value="UniProtKB-KW"/>
</dbReference>
<evidence type="ECO:0000313" key="4">
    <source>
        <dbReference type="Proteomes" id="UP000243558"/>
    </source>
</evidence>
<accession>A0A1A7NRV2</accession>
<name>A0A1A7NRV2_9PAST</name>
<dbReference type="InterPro" id="IPR016084">
    <property type="entry name" value="Haem_Oase-like_multi-hlx"/>
</dbReference>
<dbReference type="UniPathway" id="UPA00060"/>
<sequence length="217" mass="24678">MSITQQLIQNAAPYWQDYVEHRFVQQLATGTLAKPCFQHYLKQDYHYLLHYSRALALAMYKCDNFSALTAISHDLQAILTEVKTHIAYCEEWHVSLEELQQTPESAACIAYSRYVLDCGVQGTLAELYAAIAPCILGYAQIGQRIAQNKMSPANNPYQSWIDTYACDEFQNVAQAASRFLDQLCESVSATQLQKIQHIFTTATRMEIAFWQMGLDLS</sequence>
<dbReference type="NCBIfam" id="TIGR04306">
    <property type="entry name" value="salvage_TenA"/>
    <property type="match status" value="1"/>
</dbReference>
<comment type="similarity">
    <text evidence="1">Belongs to the TenA family.</text>
</comment>
<dbReference type="InterPro" id="IPR004305">
    <property type="entry name" value="Thiaminase-2/PQQC"/>
</dbReference>
<dbReference type="GO" id="GO:0005829">
    <property type="term" value="C:cytosol"/>
    <property type="evidence" value="ECO:0007669"/>
    <property type="project" value="TreeGrafter"/>
</dbReference>
<dbReference type="PANTHER" id="PTHR43198">
    <property type="entry name" value="BIFUNCTIONAL TH2 PROTEIN"/>
    <property type="match status" value="1"/>
</dbReference>
<dbReference type="PATRIC" id="fig|505345.7.peg.713"/>
<comment type="caution">
    <text evidence="3">The sequence shown here is derived from an EMBL/GenBank/DDBJ whole genome shotgun (WGS) entry which is preliminary data.</text>
</comment>
<keyword evidence="4" id="KW-1185">Reference proteome</keyword>
<feature type="domain" description="Thiaminase-2/PQQC" evidence="2">
    <location>
        <begin position="9"/>
        <end position="215"/>
    </location>
</feature>
<dbReference type="OrthoDB" id="34166at2"/>
<dbReference type="InterPro" id="IPR027574">
    <property type="entry name" value="Thiaminase_II"/>
</dbReference>
<dbReference type="InterPro" id="IPR050967">
    <property type="entry name" value="Thiamine_Salvage_TenA"/>
</dbReference>
<proteinExistence type="inferred from homology"/>
<keyword evidence="1" id="KW-0378">Hydrolase</keyword>
<dbReference type="GO" id="GO:0009229">
    <property type="term" value="P:thiamine diphosphate biosynthetic process"/>
    <property type="evidence" value="ECO:0007669"/>
    <property type="project" value="UniProtKB-UniPathway"/>
</dbReference>
<keyword evidence="1" id="KW-0784">Thiamine biosynthesis</keyword>
<evidence type="ECO:0000259" key="2">
    <source>
        <dbReference type="Pfam" id="PF03070"/>
    </source>
</evidence>
<dbReference type="AlphaFoldDB" id="A0A1A7NRV2"/>
<comment type="catalytic activity">
    <reaction evidence="1">
        <text>thiamine + H2O = 5-(2-hydroxyethyl)-4-methylthiazole + 4-amino-5-hydroxymethyl-2-methylpyrimidine + H(+)</text>
        <dbReference type="Rhea" id="RHEA:17509"/>
        <dbReference type="ChEBI" id="CHEBI:15377"/>
        <dbReference type="ChEBI" id="CHEBI:15378"/>
        <dbReference type="ChEBI" id="CHEBI:16892"/>
        <dbReference type="ChEBI" id="CHEBI:17957"/>
        <dbReference type="ChEBI" id="CHEBI:18385"/>
        <dbReference type="EC" id="3.5.99.2"/>
    </reaction>
</comment>
<dbReference type="EMBL" id="JTJM01000013">
    <property type="protein sequence ID" value="OBW92952.1"/>
    <property type="molecule type" value="Genomic_DNA"/>
</dbReference>
<comment type="function">
    <text evidence="1">Catalyzes an amino-pyrimidine hydrolysis reaction at the C5' of the pyrimidine moiety of thiamine compounds, a reaction that is part of a thiamine salvage pathway.</text>
</comment>
<comment type="pathway">
    <text evidence="1">Cofactor biosynthesis; thiamine diphosphate biosynthesis.</text>
</comment>
<dbReference type="Pfam" id="PF03070">
    <property type="entry name" value="TENA_THI-4"/>
    <property type="match status" value="1"/>
</dbReference>
<dbReference type="CDD" id="cd19367">
    <property type="entry name" value="TenA_C_ScTHI20-like"/>
    <property type="match status" value="1"/>
</dbReference>
<gene>
    <name evidence="3" type="ORF">QV01_03560</name>
</gene>
<protein>
    <recommendedName>
        <fullName evidence="1">Aminopyrimidine aminohydrolase</fullName>
        <ecNumber evidence="1">3.5.99.2</ecNumber>
    </recommendedName>
</protein>
<dbReference type="Proteomes" id="UP000243558">
    <property type="component" value="Unassembled WGS sequence"/>
</dbReference>
<dbReference type="RefSeq" id="WP_065238983.1">
    <property type="nucleotide sequence ID" value="NZ_JTJM01000013.1"/>
</dbReference>
<evidence type="ECO:0000313" key="3">
    <source>
        <dbReference type="EMBL" id="OBW92952.1"/>
    </source>
</evidence>
<dbReference type="PANTHER" id="PTHR43198:SF2">
    <property type="entry name" value="SI:CH1073-67J19.1-RELATED"/>
    <property type="match status" value="1"/>
</dbReference>
<organism evidence="3 4">
    <name type="scientific">Gallibacterium genomosp. 3</name>
    <dbReference type="NCBI Taxonomy" id="505345"/>
    <lineage>
        <taxon>Bacteria</taxon>
        <taxon>Pseudomonadati</taxon>
        <taxon>Pseudomonadota</taxon>
        <taxon>Gammaproteobacteria</taxon>
        <taxon>Pasteurellales</taxon>
        <taxon>Pasteurellaceae</taxon>
        <taxon>Gallibacterium</taxon>
    </lineage>
</organism>
<evidence type="ECO:0000256" key="1">
    <source>
        <dbReference type="RuleBase" id="RU363093"/>
    </source>
</evidence>
<dbReference type="EC" id="3.5.99.2" evidence="1"/>
<reference evidence="3 4" key="1">
    <citation type="submission" date="2014-11" db="EMBL/GenBank/DDBJ databases">
        <title>Pan-genome of Gallibacterium spp.</title>
        <authorList>
            <person name="Kudirkiene E."/>
            <person name="Bojesen A.M."/>
        </authorList>
    </citation>
    <scope>NUCLEOTIDE SEQUENCE [LARGE SCALE GENOMIC DNA]</scope>
    <source>
        <strain evidence="3 4">F151</strain>
    </source>
</reference>
<dbReference type="GO" id="GO:0050334">
    <property type="term" value="F:thiaminase activity"/>
    <property type="evidence" value="ECO:0007669"/>
    <property type="project" value="UniProtKB-EC"/>
</dbReference>
<dbReference type="SUPFAM" id="SSF48613">
    <property type="entry name" value="Heme oxygenase-like"/>
    <property type="match status" value="1"/>
</dbReference>